<organism evidence="1 2">
    <name type="scientific">Brassica napus</name>
    <name type="common">Rape</name>
    <dbReference type="NCBI Taxonomy" id="3708"/>
    <lineage>
        <taxon>Eukaryota</taxon>
        <taxon>Viridiplantae</taxon>
        <taxon>Streptophyta</taxon>
        <taxon>Embryophyta</taxon>
        <taxon>Tracheophyta</taxon>
        <taxon>Spermatophyta</taxon>
        <taxon>Magnoliopsida</taxon>
        <taxon>eudicotyledons</taxon>
        <taxon>Gunneridae</taxon>
        <taxon>Pentapetalae</taxon>
        <taxon>rosids</taxon>
        <taxon>malvids</taxon>
        <taxon>Brassicales</taxon>
        <taxon>Brassicaceae</taxon>
        <taxon>Brassiceae</taxon>
        <taxon>Brassica</taxon>
    </lineage>
</organism>
<dbReference type="Proteomes" id="UP000824890">
    <property type="component" value="Unassembled WGS sequence"/>
</dbReference>
<gene>
    <name evidence="1" type="ORF">HID58_045599</name>
</gene>
<proteinExistence type="predicted"/>
<protein>
    <submittedName>
        <fullName evidence="1">Uncharacterized protein</fullName>
    </submittedName>
</protein>
<dbReference type="EMBL" id="JAGKQM010000012">
    <property type="protein sequence ID" value="KAH0896031.1"/>
    <property type="molecule type" value="Genomic_DNA"/>
</dbReference>
<evidence type="ECO:0000313" key="2">
    <source>
        <dbReference type="Proteomes" id="UP000824890"/>
    </source>
</evidence>
<comment type="caution">
    <text evidence="1">The sequence shown here is derived from an EMBL/GenBank/DDBJ whole genome shotgun (WGS) entry which is preliminary data.</text>
</comment>
<name>A0ABQ8AVG4_BRANA</name>
<keyword evidence="2" id="KW-1185">Reference proteome</keyword>
<accession>A0ABQ8AVG4</accession>
<reference evidence="1 2" key="1">
    <citation type="submission" date="2021-05" db="EMBL/GenBank/DDBJ databases">
        <title>Genome Assembly of Synthetic Allotetraploid Brassica napus Reveals Homoeologous Exchanges between Subgenomes.</title>
        <authorList>
            <person name="Davis J.T."/>
        </authorList>
    </citation>
    <scope>NUCLEOTIDE SEQUENCE [LARGE SCALE GENOMIC DNA]</scope>
    <source>
        <strain evidence="2">cv. Da-Ae</strain>
        <tissue evidence="1">Seedling</tissue>
    </source>
</reference>
<feature type="non-terminal residue" evidence="1">
    <location>
        <position position="1"/>
    </location>
</feature>
<sequence length="180" mass="19559">RGACLSSLEYRRGCDGGAILGGLDSLPLPTIGLQGSLEPLLENSFSLSTAEPWLSVEGLFPLLQVLASMGSSRTVPPCSLQVMMLEPRSHSDSPVFEVSTDFSRSSSPSQCSGMLLLTDLLSALNLWVVSFPSGYWCCLQRSPPQLAPDWVLPALRRRSLRESPGLSSAFQHRFSLLFDD</sequence>
<evidence type="ECO:0000313" key="1">
    <source>
        <dbReference type="EMBL" id="KAH0896031.1"/>
    </source>
</evidence>